<gene>
    <name evidence="2" type="ORF">H0235_011765</name>
</gene>
<organism evidence="2 3">
    <name type="scientific">Vespula pensylvanica</name>
    <name type="common">Western yellow jacket</name>
    <name type="synonym">Wasp</name>
    <dbReference type="NCBI Taxonomy" id="30213"/>
    <lineage>
        <taxon>Eukaryota</taxon>
        <taxon>Metazoa</taxon>
        <taxon>Ecdysozoa</taxon>
        <taxon>Arthropoda</taxon>
        <taxon>Hexapoda</taxon>
        <taxon>Insecta</taxon>
        <taxon>Pterygota</taxon>
        <taxon>Neoptera</taxon>
        <taxon>Endopterygota</taxon>
        <taxon>Hymenoptera</taxon>
        <taxon>Apocrita</taxon>
        <taxon>Aculeata</taxon>
        <taxon>Vespoidea</taxon>
        <taxon>Vespidae</taxon>
        <taxon>Vespinae</taxon>
        <taxon>Vespula</taxon>
    </lineage>
</organism>
<reference evidence="2" key="1">
    <citation type="journal article" date="2020" name="G3 (Bethesda)">
        <title>High-Quality Assemblies for Three Invasive Social Wasps from the &lt;i&gt;Vespula&lt;/i&gt; Genus.</title>
        <authorList>
            <person name="Harrop T.W.R."/>
            <person name="Guhlin J."/>
            <person name="McLaughlin G.M."/>
            <person name="Permina E."/>
            <person name="Stockwell P."/>
            <person name="Gilligan J."/>
            <person name="Le Lec M.F."/>
            <person name="Gruber M.A.M."/>
            <person name="Quinn O."/>
            <person name="Lovegrove M."/>
            <person name="Duncan E.J."/>
            <person name="Remnant E.J."/>
            <person name="Van Eeckhoven J."/>
            <person name="Graham B."/>
            <person name="Knapp R.A."/>
            <person name="Langford K.W."/>
            <person name="Kronenberg Z."/>
            <person name="Press M.O."/>
            <person name="Eacker S.M."/>
            <person name="Wilson-Rankin E.E."/>
            <person name="Purcell J."/>
            <person name="Lester P.J."/>
            <person name="Dearden P.K."/>
        </authorList>
    </citation>
    <scope>NUCLEOTIDE SEQUENCE</scope>
    <source>
        <strain evidence="2">Volc-1</strain>
    </source>
</reference>
<dbReference type="EMBL" id="JACSDY010000010">
    <property type="protein sequence ID" value="KAF7417234.1"/>
    <property type="molecule type" value="Genomic_DNA"/>
</dbReference>
<feature type="compositionally biased region" description="Acidic residues" evidence="1">
    <location>
        <begin position="72"/>
        <end position="95"/>
    </location>
</feature>
<dbReference type="AlphaFoldDB" id="A0A834NT31"/>
<name>A0A834NT31_VESPE</name>
<evidence type="ECO:0000313" key="3">
    <source>
        <dbReference type="Proteomes" id="UP000600918"/>
    </source>
</evidence>
<sequence>MEYVNSNATSTTTEPSIRYGTYANAFPRPTVYPTSEVGAGWREVRVVIEDEDEEEEEEGEKKISNNNNDNNDNVDDDDDDNDGDDDDDDDDDDDSNDKSADG</sequence>
<feature type="region of interest" description="Disordered" evidence="1">
    <location>
        <begin position="49"/>
        <end position="102"/>
    </location>
</feature>
<protein>
    <submittedName>
        <fullName evidence="2">Uncharacterized protein</fullName>
    </submittedName>
</protein>
<keyword evidence="3" id="KW-1185">Reference proteome</keyword>
<feature type="region of interest" description="Disordered" evidence="1">
    <location>
        <begin position="1"/>
        <end position="21"/>
    </location>
</feature>
<feature type="compositionally biased region" description="Polar residues" evidence="1">
    <location>
        <begin position="1"/>
        <end position="15"/>
    </location>
</feature>
<dbReference type="Proteomes" id="UP000600918">
    <property type="component" value="Unassembled WGS sequence"/>
</dbReference>
<comment type="caution">
    <text evidence="2">The sequence shown here is derived from an EMBL/GenBank/DDBJ whole genome shotgun (WGS) entry which is preliminary data.</text>
</comment>
<feature type="compositionally biased region" description="Acidic residues" evidence="1">
    <location>
        <begin position="49"/>
        <end position="58"/>
    </location>
</feature>
<evidence type="ECO:0000313" key="2">
    <source>
        <dbReference type="EMBL" id="KAF7417234.1"/>
    </source>
</evidence>
<proteinExistence type="predicted"/>
<evidence type="ECO:0000256" key="1">
    <source>
        <dbReference type="SAM" id="MobiDB-lite"/>
    </source>
</evidence>
<accession>A0A834NT31</accession>